<dbReference type="GO" id="GO:0003677">
    <property type="term" value="F:DNA binding"/>
    <property type="evidence" value="ECO:0007669"/>
    <property type="project" value="InterPro"/>
</dbReference>
<dbReference type="InterPro" id="IPR046947">
    <property type="entry name" value="LytR-like"/>
</dbReference>
<dbReference type="SMART" id="SM00850">
    <property type="entry name" value="LytTR"/>
    <property type="match status" value="1"/>
</dbReference>
<gene>
    <name evidence="2" type="ORF">DR864_23975</name>
</gene>
<dbReference type="GO" id="GO:0000156">
    <property type="term" value="F:phosphorelay response regulator activity"/>
    <property type="evidence" value="ECO:0007669"/>
    <property type="project" value="InterPro"/>
</dbReference>
<keyword evidence="3" id="KW-1185">Reference proteome</keyword>
<feature type="domain" description="HTH LytTR-type" evidence="1">
    <location>
        <begin position="27"/>
        <end position="120"/>
    </location>
</feature>
<evidence type="ECO:0000259" key="1">
    <source>
        <dbReference type="PROSITE" id="PS50930"/>
    </source>
</evidence>
<dbReference type="AlphaFoldDB" id="A0A344TPK5"/>
<evidence type="ECO:0000313" key="2">
    <source>
        <dbReference type="EMBL" id="AXE20576.1"/>
    </source>
</evidence>
<protein>
    <submittedName>
        <fullName evidence="2">LytTR family transcriptional regulator</fullName>
    </submittedName>
</protein>
<reference evidence="2 3" key="1">
    <citation type="submission" date="2018-07" db="EMBL/GenBank/DDBJ databases">
        <title>Genome sequencing of Runella.</title>
        <authorList>
            <person name="Baek M.-G."/>
            <person name="Yi H."/>
        </authorList>
    </citation>
    <scope>NUCLEOTIDE SEQUENCE [LARGE SCALE GENOMIC DNA]</scope>
    <source>
        <strain evidence="2 3">HYN0085</strain>
    </source>
</reference>
<name>A0A344TPK5_9BACT</name>
<dbReference type="Pfam" id="PF04397">
    <property type="entry name" value="LytTR"/>
    <property type="match status" value="1"/>
</dbReference>
<dbReference type="OrthoDB" id="955285at2"/>
<dbReference type="Gene3D" id="2.40.50.1020">
    <property type="entry name" value="LytTr DNA-binding domain"/>
    <property type="match status" value="1"/>
</dbReference>
<dbReference type="RefSeq" id="WP_114069339.1">
    <property type="nucleotide sequence ID" value="NZ_CP030850.1"/>
</dbReference>
<dbReference type="Proteomes" id="UP000251993">
    <property type="component" value="Chromosome"/>
</dbReference>
<dbReference type="PROSITE" id="PS50930">
    <property type="entry name" value="HTH_LYTTR"/>
    <property type="match status" value="1"/>
</dbReference>
<dbReference type="PANTHER" id="PTHR37299:SF1">
    <property type="entry name" value="STAGE 0 SPORULATION PROTEIN A HOMOLOG"/>
    <property type="match status" value="1"/>
</dbReference>
<proteinExistence type="predicted"/>
<accession>A0A344TPK5</accession>
<dbReference type="PANTHER" id="PTHR37299">
    <property type="entry name" value="TRANSCRIPTIONAL REGULATOR-RELATED"/>
    <property type="match status" value="1"/>
</dbReference>
<dbReference type="KEGG" id="run:DR864_23975"/>
<organism evidence="2 3">
    <name type="scientific">Runella rosea</name>
    <dbReference type="NCBI Taxonomy" id="2259595"/>
    <lineage>
        <taxon>Bacteria</taxon>
        <taxon>Pseudomonadati</taxon>
        <taxon>Bacteroidota</taxon>
        <taxon>Cytophagia</taxon>
        <taxon>Cytophagales</taxon>
        <taxon>Spirosomataceae</taxon>
        <taxon>Runella</taxon>
    </lineage>
</organism>
<evidence type="ECO:0000313" key="3">
    <source>
        <dbReference type="Proteomes" id="UP000251993"/>
    </source>
</evidence>
<sequence>MNTFLSVVPSESKMALPRFRTKEGERVVDLRRIVYLSAKSNYTQFYMEDGEQVITSHSLNIYVELLEQYGFIRIHKSYLVNEYHLKSCRLRPDRALKLPNGSVIEVARRRYLELKKKVKSQRLTS</sequence>
<dbReference type="InterPro" id="IPR007492">
    <property type="entry name" value="LytTR_DNA-bd_dom"/>
</dbReference>
<dbReference type="EMBL" id="CP030850">
    <property type="protein sequence ID" value="AXE20576.1"/>
    <property type="molecule type" value="Genomic_DNA"/>
</dbReference>